<dbReference type="Gene3D" id="3.30.530.20">
    <property type="match status" value="1"/>
</dbReference>
<dbReference type="Proteomes" id="UP000799770">
    <property type="component" value="Unassembled WGS sequence"/>
</dbReference>
<dbReference type="EMBL" id="ML977363">
    <property type="protein sequence ID" value="KAF2106367.1"/>
    <property type="molecule type" value="Genomic_DNA"/>
</dbReference>
<dbReference type="OrthoDB" id="2320332at2759"/>
<dbReference type="InterPro" id="IPR015075">
    <property type="entry name" value="AtaL"/>
</dbReference>
<protein>
    <submittedName>
        <fullName evidence="1">Uncharacterized protein</fullName>
    </submittedName>
</protein>
<gene>
    <name evidence="1" type="ORF">BDV96DRAFT_654755</name>
</gene>
<dbReference type="Pfam" id="PF08982">
    <property type="entry name" value="AtaL"/>
    <property type="match status" value="1"/>
</dbReference>
<sequence>MPGLLKKDFAPVAFVKDPIINVSITLPVNPSGEEDVLTFDDVWAGLLHSQRFAQEYVPHIVHVEISDKVELSATTTHYKRVTRLSEEAYPGMPPLVQDVVVVDHLKVESYTHTNNTLAIVTISAGPTENELYYSLSYERPADGVEDGSKEAEKVRNEFIALGRKNVALCLELTRKYKAMGKYKNIGRFL</sequence>
<dbReference type="SUPFAM" id="SSF55961">
    <property type="entry name" value="Bet v1-like"/>
    <property type="match status" value="1"/>
</dbReference>
<dbReference type="InterPro" id="IPR023393">
    <property type="entry name" value="START-like_dom_sf"/>
</dbReference>
<accession>A0A6A5YJ46</accession>
<evidence type="ECO:0000313" key="1">
    <source>
        <dbReference type="EMBL" id="KAF2106367.1"/>
    </source>
</evidence>
<organism evidence="1 2">
    <name type="scientific">Lophiotrema nucula</name>
    <dbReference type="NCBI Taxonomy" id="690887"/>
    <lineage>
        <taxon>Eukaryota</taxon>
        <taxon>Fungi</taxon>
        <taxon>Dikarya</taxon>
        <taxon>Ascomycota</taxon>
        <taxon>Pezizomycotina</taxon>
        <taxon>Dothideomycetes</taxon>
        <taxon>Pleosporomycetidae</taxon>
        <taxon>Pleosporales</taxon>
        <taxon>Lophiotremataceae</taxon>
        <taxon>Lophiotrema</taxon>
    </lineage>
</organism>
<proteinExistence type="predicted"/>
<keyword evidence="2" id="KW-1185">Reference proteome</keyword>
<dbReference type="AlphaFoldDB" id="A0A6A5YJ46"/>
<name>A0A6A5YJ46_9PLEO</name>
<evidence type="ECO:0000313" key="2">
    <source>
        <dbReference type="Proteomes" id="UP000799770"/>
    </source>
</evidence>
<reference evidence="1" key="1">
    <citation type="journal article" date="2020" name="Stud. Mycol.">
        <title>101 Dothideomycetes genomes: a test case for predicting lifestyles and emergence of pathogens.</title>
        <authorList>
            <person name="Haridas S."/>
            <person name="Albert R."/>
            <person name="Binder M."/>
            <person name="Bloem J."/>
            <person name="Labutti K."/>
            <person name="Salamov A."/>
            <person name="Andreopoulos B."/>
            <person name="Baker S."/>
            <person name="Barry K."/>
            <person name="Bills G."/>
            <person name="Bluhm B."/>
            <person name="Cannon C."/>
            <person name="Castanera R."/>
            <person name="Culley D."/>
            <person name="Daum C."/>
            <person name="Ezra D."/>
            <person name="Gonzalez J."/>
            <person name="Henrissat B."/>
            <person name="Kuo A."/>
            <person name="Liang C."/>
            <person name="Lipzen A."/>
            <person name="Lutzoni F."/>
            <person name="Magnuson J."/>
            <person name="Mondo S."/>
            <person name="Nolan M."/>
            <person name="Ohm R."/>
            <person name="Pangilinan J."/>
            <person name="Park H.-J."/>
            <person name="Ramirez L."/>
            <person name="Alfaro M."/>
            <person name="Sun H."/>
            <person name="Tritt A."/>
            <person name="Yoshinaga Y."/>
            <person name="Zwiers L.-H."/>
            <person name="Turgeon B."/>
            <person name="Goodwin S."/>
            <person name="Spatafora J."/>
            <person name="Crous P."/>
            <person name="Grigoriev I."/>
        </authorList>
    </citation>
    <scope>NUCLEOTIDE SEQUENCE</scope>
    <source>
        <strain evidence="1">CBS 627.86</strain>
    </source>
</reference>